<feature type="transmembrane region" description="Helical" evidence="1">
    <location>
        <begin position="20"/>
        <end position="43"/>
    </location>
</feature>
<comment type="caution">
    <text evidence="2">The sequence shown here is derived from an EMBL/GenBank/DDBJ whole genome shotgun (WGS) entry which is preliminary data.</text>
</comment>
<evidence type="ECO:0000256" key="1">
    <source>
        <dbReference type="SAM" id="Phobius"/>
    </source>
</evidence>
<name>A0A6I1GUX8_9BIFI</name>
<keyword evidence="1" id="KW-0812">Transmembrane</keyword>
<feature type="transmembrane region" description="Helical" evidence="1">
    <location>
        <begin position="49"/>
        <end position="72"/>
    </location>
</feature>
<evidence type="ECO:0000313" key="2">
    <source>
        <dbReference type="EMBL" id="KAB7790251.1"/>
    </source>
</evidence>
<organism evidence="2 3">
    <name type="scientific">Bifidobacterium leontopitheci</name>
    <dbReference type="NCBI Taxonomy" id="2650774"/>
    <lineage>
        <taxon>Bacteria</taxon>
        <taxon>Bacillati</taxon>
        <taxon>Actinomycetota</taxon>
        <taxon>Actinomycetes</taxon>
        <taxon>Bifidobacteriales</taxon>
        <taxon>Bifidobacteriaceae</taxon>
        <taxon>Bifidobacterium</taxon>
    </lineage>
</organism>
<keyword evidence="1" id="KW-0472">Membrane</keyword>
<dbReference type="AlphaFoldDB" id="A0A6I1GUX8"/>
<evidence type="ECO:0000313" key="3">
    <source>
        <dbReference type="Proteomes" id="UP000441772"/>
    </source>
</evidence>
<sequence length="255" mass="27619">MRRQLRMMWFELRQFASVPYFAQLMVVATLSAVVTQVLAWRVWGGDPAVLWVRSGIIGMWTVSTCATGILGFERYKGTLVYLVAGRIDPRRPLAAVVSSVSTFGLAAMPLSWAIWTALTRTAGVSMSQVPRLIGGTVLLWFACLSVAFVIATVFVLTPNAIAYESLLLAPVLIASGLLFTQSTPPAWLHAAGMVIPIHWPIDMLLGNRETAGGALATWTNASIGLTVSLIWMAAAWTLGRVVLDRACRSATLEVV</sequence>
<feature type="transmembrane region" description="Helical" evidence="1">
    <location>
        <begin position="137"/>
        <end position="156"/>
    </location>
</feature>
<protein>
    <submittedName>
        <fullName evidence="2">Multidrug ABC transporter permease</fullName>
    </submittedName>
</protein>
<accession>A0A6I1GUX8</accession>
<dbReference type="RefSeq" id="WP_152234587.1">
    <property type="nucleotide sequence ID" value="NZ_JBHSKZ010000006.1"/>
</dbReference>
<gene>
    <name evidence="2" type="ORF">F7D09_1244</name>
</gene>
<dbReference type="Proteomes" id="UP000441772">
    <property type="component" value="Unassembled WGS sequence"/>
</dbReference>
<keyword evidence="1" id="KW-1133">Transmembrane helix</keyword>
<feature type="transmembrane region" description="Helical" evidence="1">
    <location>
        <begin position="217"/>
        <end position="239"/>
    </location>
</feature>
<feature type="transmembrane region" description="Helical" evidence="1">
    <location>
        <begin position="93"/>
        <end position="117"/>
    </location>
</feature>
<keyword evidence="3" id="KW-1185">Reference proteome</keyword>
<feature type="transmembrane region" description="Helical" evidence="1">
    <location>
        <begin position="161"/>
        <end position="180"/>
    </location>
</feature>
<reference evidence="2 3" key="1">
    <citation type="submission" date="2019-09" db="EMBL/GenBank/DDBJ databases">
        <title>Characterization of the phylogenetic diversity of two novel species belonging to the genus Bifidobacterium: Bifidobacterium cebidarum sp. nov. and Bifidobacterium leontopitheci sp. nov.</title>
        <authorList>
            <person name="Lugli G.A."/>
            <person name="Duranti S."/>
            <person name="Milani C."/>
            <person name="Turroni F."/>
            <person name="Ventura M."/>
        </authorList>
    </citation>
    <scope>NUCLEOTIDE SEQUENCE [LARGE SCALE GENOMIC DNA]</scope>
    <source>
        <strain evidence="2 3">LMG 31471</strain>
    </source>
</reference>
<proteinExistence type="predicted"/>
<dbReference type="EMBL" id="WBVT01000017">
    <property type="protein sequence ID" value="KAB7790251.1"/>
    <property type="molecule type" value="Genomic_DNA"/>
</dbReference>